<proteinExistence type="predicted"/>
<dbReference type="PANTHER" id="PTHR33840:SF1">
    <property type="entry name" value="TLE1 PHOSPHOLIPASE DOMAIN-CONTAINING PROTEIN"/>
    <property type="match status" value="1"/>
</dbReference>
<sequence length="392" mass="44274">MRGVIEHIFSAFRRRGTAEPAATPQAHGREPVDHVILLDGTMGTLNPERITSVGILYRFLRRSNPRLSLYYGKGLQWREWRELRDVWLGWGVNWQILRAYGWLAMRYRPGDRIFLLGYSRGGFAVRSLAGLIDRVGLLRSDHATERNVHLAWRYYEAATPPRVAPVFRRKFCHSDTHIEMVGVFDTVMALGIQVPFLWVLSEPRYRFHDHNLGPSVNHGYQALALDETRSVLEPLIWGTEESGADRIEQVWFRGSHGDIGGQLNGFEAARPLANIPLVWMLERAEALGLTLPSGWQEEFPTDPQAPSVGSWRSWGRFFLFRAPRVVGRDPSERIHESAVGSQRNWRTILLPSVLRRRSDGSDRVAHDEAGGRTGGVELAVSDAADLAPGDSG</sequence>
<evidence type="ECO:0000256" key="1">
    <source>
        <dbReference type="SAM" id="MobiDB-lite"/>
    </source>
</evidence>
<dbReference type="InterPro" id="IPR018712">
    <property type="entry name" value="Tle1-like_cat"/>
</dbReference>
<name>A0ABS8YY38_9RHOB</name>
<accession>A0ABS8YY38</accession>
<evidence type="ECO:0000313" key="4">
    <source>
        <dbReference type="Proteomes" id="UP001521181"/>
    </source>
</evidence>
<evidence type="ECO:0000259" key="2">
    <source>
        <dbReference type="Pfam" id="PF09994"/>
    </source>
</evidence>
<dbReference type="RefSeq" id="WP_233676504.1">
    <property type="nucleotide sequence ID" value="NZ_JAJUOS010000005.1"/>
</dbReference>
<feature type="compositionally biased region" description="Basic and acidic residues" evidence="1">
    <location>
        <begin position="360"/>
        <end position="370"/>
    </location>
</feature>
<keyword evidence="4" id="KW-1185">Reference proteome</keyword>
<dbReference type="InterPro" id="IPR029058">
    <property type="entry name" value="AB_hydrolase_fold"/>
</dbReference>
<protein>
    <submittedName>
        <fullName evidence="3">DUF2235 domain-containing protein</fullName>
    </submittedName>
</protein>
<evidence type="ECO:0000313" key="3">
    <source>
        <dbReference type="EMBL" id="MCE5973517.1"/>
    </source>
</evidence>
<dbReference type="Pfam" id="PF09994">
    <property type="entry name" value="T6SS_Tle1-like_cat"/>
    <property type="match status" value="1"/>
</dbReference>
<reference evidence="3 4" key="1">
    <citation type="submission" date="2021-12" db="EMBL/GenBank/DDBJ databases">
        <title>Sinirhodobacter sp. WL0062 is a bacterium isolated from seawater.</title>
        <authorList>
            <person name="Wang L."/>
            <person name="He W."/>
            <person name="Zhang D.-F."/>
        </authorList>
    </citation>
    <scope>NUCLEOTIDE SEQUENCE [LARGE SCALE GENOMIC DNA]</scope>
    <source>
        <strain evidence="3 4">WL0062</strain>
    </source>
</reference>
<gene>
    <name evidence="3" type="ORF">LZA78_08500</name>
</gene>
<feature type="region of interest" description="Disordered" evidence="1">
    <location>
        <begin position="360"/>
        <end position="392"/>
    </location>
</feature>
<organism evidence="3 4">
    <name type="scientific">Rhodobacter flavimaris</name>
    <dbReference type="NCBI Taxonomy" id="2907145"/>
    <lineage>
        <taxon>Bacteria</taxon>
        <taxon>Pseudomonadati</taxon>
        <taxon>Pseudomonadota</taxon>
        <taxon>Alphaproteobacteria</taxon>
        <taxon>Rhodobacterales</taxon>
        <taxon>Rhodobacter group</taxon>
        <taxon>Rhodobacter</taxon>
    </lineage>
</organism>
<comment type="caution">
    <text evidence="3">The sequence shown here is derived from an EMBL/GenBank/DDBJ whole genome shotgun (WGS) entry which is preliminary data.</text>
</comment>
<dbReference type="SUPFAM" id="SSF53474">
    <property type="entry name" value="alpha/beta-Hydrolases"/>
    <property type="match status" value="1"/>
</dbReference>
<feature type="domain" description="T6SS Phospholipase effector Tle1-like catalytic" evidence="2">
    <location>
        <begin position="35"/>
        <end position="282"/>
    </location>
</feature>
<dbReference type="EMBL" id="JAJUOS010000005">
    <property type="protein sequence ID" value="MCE5973517.1"/>
    <property type="molecule type" value="Genomic_DNA"/>
</dbReference>
<dbReference type="PANTHER" id="PTHR33840">
    <property type="match status" value="1"/>
</dbReference>
<dbReference type="Proteomes" id="UP001521181">
    <property type="component" value="Unassembled WGS sequence"/>
</dbReference>